<dbReference type="PANTHER" id="PTHR31366">
    <property type="entry name" value="UPF0739 PROTEIN C1ORF74"/>
    <property type="match status" value="1"/>
</dbReference>
<dbReference type="OMA" id="ACVANEH"/>
<dbReference type="PANTHER" id="PTHR31366:SF2">
    <property type="entry name" value="UPF0739 PROTEIN C1ORF74"/>
    <property type="match status" value="1"/>
</dbReference>
<dbReference type="GeneID" id="5856432"/>
<reference evidence="1 2" key="1">
    <citation type="journal article" date="2007" name="Proc. Natl. Acad. Sci. U.S.A.">
        <title>Dandruff-associated Malassezia genomes reveal convergent and divergent virulence traits shared with plant and human fungal pathogens.</title>
        <authorList>
            <person name="Xu J."/>
            <person name="Saunders C.W."/>
            <person name="Hu P."/>
            <person name="Grant R.A."/>
            <person name="Boekhout T."/>
            <person name="Kuramae E.E."/>
            <person name="Kronstad J.W."/>
            <person name="Deangelis Y.M."/>
            <person name="Reeder N.L."/>
            <person name="Johnstone K.R."/>
            <person name="Leland M."/>
            <person name="Fieno A.M."/>
            <person name="Begley W.M."/>
            <person name="Sun Y."/>
            <person name="Lacey M.P."/>
            <person name="Chaudhary T."/>
            <person name="Keough T."/>
            <person name="Chu L."/>
            <person name="Sears R."/>
            <person name="Yuan B."/>
            <person name="Dawson T.L.Jr."/>
        </authorList>
    </citation>
    <scope>NUCLEOTIDE SEQUENCE [LARGE SCALE GENOMIC DNA]</scope>
    <source>
        <strain evidence="2">ATCC MYA-4612 / CBS 7966</strain>
    </source>
</reference>
<dbReference type="OrthoDB" id="3343201at2759"/>
<accession>A8PUM6</accession>
<name>A8PUM6_MALGO</name>
<gene>
    <name evidence="1" type="ORF">MGL_0719</name>
</gene>
<proteinExistence type="predicted"/>
<dbReference type="VEuPathDB" id="FungiDB:MGL_0719"/>
<dbReference type="EMBL" id="AAYY01000002">
    <property type="protein sequence ID" value="EDP44912.1"/>
    <property type="molecule type" value="Genomic_DNA"/>
</dbReference>
<dbReference type="InterPro" id="IPR027850">
    <property type="entry name" value="DUF4504"/>
</dbReference>
<dbReference type="AlphaFoldDB" id="A8PUM6"/>
<dbReference type="RefSeq" id="XP_001732126.1">
    <property type="nucleotide sequence ID" value="XM_001732074.1"/>
</dbReference>
<comment type="caution">
    <text evidence="1">The sequence shown here is derived from an EMBL/GenBank/DDBJ whole genome shotgun (WGS) entry which is preliminary data.</text>
</comment>
<keyword evidence="2" id="KW-1185">Reference proteome</keyword>
<dbReference type="InParanoid" id="A8PUM6"/>
<dbReference type="KEGG" id="mgl:MGL_0719"/>
<dbReference type="Proteomes" id="UP000008837">
    <property type="component" value="Unassembled WGS sequence"/>
</dbReference>
<evidence type="ECO:0000313" key="1">
    <source>
        <dbReference type="EMBL" id="EDP44912.1"/>
    </source>
</evidence>
<protein>
    <submittedName>
        <fullName evidence="1">Uncharacterized protein</fullName>
    </submittedName>
</protein>
<organism evidence="1 2">
    <name type="scientific">Malassezia globosa (strain ATCC MYA-4612 / CBS 7966)</name>
    <name type="common">Dandruff-associated fungus</name>
    <dbReference type="NCBI Taxonomy" id="425265"/>
    <lineage>
        <taxon>Eukaryota</taxon>
        <taxon>Fungi</taxon>
        <taxon>Dikarya</taxon>
        <taxon>Basidiomycota</taxon>
        <taxon>Ustilaginomycotina</taxon>
        <taxon>Malasseziomycetes</taxon>
        <taxon>Malasseziales</taxon>
        <taxon>Malasseziaceae</taxon>
        <taxon>Malassezia</taxon>
    </lineage>
</organism>
<sequence length="253" mass="28682">MLIDTCTLSLRQIQALAALFEQHGLDNLSLILYAPAHQVFVVNRQSVIESFEKDQNRRVFVDPRYAHQPVYDTPAGVQTILSRIQEACVANEHASIIVSRNSTEDARYLGISACGWLLGYPVVYLCSTVGDALDISHMDASIQCLPVAHEEADAHWSTNEWDTSAAKFTDLSLLLVEATMQYAPVPQMSAHEYHPVMAYTLPVNMPHAQELVDAWKHQILSHWQARRVYLPEFLRHVTFHIQSVQIYMDRIAL</sequence>
<evidence type="ECO:0000313" key="2">
    <source>
        <dbReference type="Proteomes" id="UP000008837"/>
    </source>
</evidence>